<dbReference type="AlphaFoldDB" id="A0A3L6SEU4"/>
<accession>A0A3L6SEU4</accession>
<dbReference type="OrthoDB" id="60033at2759"/>
<dbReference type="PANTHER" id="PTHR10015">
    <property type="entry name" value="HEAT SHOCK TRANSCRIPTION FACTOR"/>
    <property type="match status" value="1"/>
</dbReference>
<name>A0A3L6SEU4_PANMI</name>
<dbReference type="Proteomes" id="UP000275267">
    <property type="component" value="Unassembled WGS sequence"/>
</dbReference>
<feature type="region of interest" description="Disordered" evidence="10">
    <location>
        <begin position="386"/>
        <end position="423"/>
    </location>
</feature>
<dbReference type="Pfam" id="PF00447">
    <property type="entry name" value="HSF_DNA-bind"/>
    <property type="match status" value="1"/>
</dbReference>
<dbReference type="EMBL" id="PQIB02000005">
    <property type="protein sequence ID" value="RLN18436.1"/>
    <property type="molecule type" value="Genomic_DNA"/>
</dbReference>
<dbReference type="PANTHER" id="PTHR10015:SF456">
    <property type="entry name" value="E2F_DP FAMILY WINGED-HELIX DNA-BINDING DOMAIN-CONTAINING PROTEIN-RELATED"/>
    <property type="match status" value="1"/>
</dbReference>
<sequence>MHPASPRHCSSERRLFLVLGIASALDSTIAAEFAWGSLLGCGSRRRKARRLGWLVGGSGTMDPLLPGMVTVKEEWPPSSPPPEEEVEDMDAAEAPRPMEGLHEVGPPPFLTKTFDLVADPATDQVVSWGRTGTSFVVWDPHVFAAVLLPRFFKHNNFSSFVRQLNTYMDQDTIPDEATRKKLLVCPTRPTPLITTKQYYRSILPLPVNSIAKLCETCSFTYFVKYNNLHLPPLICTFFSGLGLIRSLCSLSCDLQGFRKIDPDRWEFANEGFLRGQRQLLRLIKRRRAPSYLPGSQQQALGSCLEVGQFGGLDEEMDRLKRDKSILLAEVVKLRQEQQSTRADMRAMEERLQHAEHKQVQMMGFLARVLQSPDFFQQLAQHQEQRRELEDAFSRKRRRPIDAAPFEEAGGRVQPQQDVEPPPPLLFRAGGGFEAELGGEPGTSELENLALNIQGLGKRRQDEKQAPGGETAELTDDFWEELLSEGMMGGGAGATVPVPPELETRRQRPGRYVDALAQKLSSVSNTAAK</sequence>
<protein>
    <submittedName>
        <fullName evidence="12">Heat stress transcription factor A-2d-like</fullName>
    </submittedName>
</protein>
<dbReference type="SMART" id="SM00415">
    <property type="entry name" value="HSF"/>
    <property type="match status" value="1"/>
</dbReference>
<evidence type="ECO:0000256" key="10">
    <source>
        <dbReference type="SAM" id="MobiDB-lite"/>
    </source>
</evidence>
<feature type="region of interest" description="Disordered" evidence="10">
    <location>
        <begin position="486"/>
        <end position="507"/>
    </location>
</feature>
<dbReference type="STRING" id="4540.A0A3L6SEU4"/>
<dbReference type="PRINTS" id="PR00056">
    <property type="entry name" value="HSFDOMAIN"/>
</dbReference>
<dbReference type="FunFam" id="1.10.10.10:FF:000037">
    <property type="entry name" value="Heat stress transcription factor B-4"/>
    <property type="match status" value="1"/>
</dbReference>
<dbReference type="InterPro" id="IPR000232">
    <property type="entry name" value="HSF_DNA-bd"/>
</dbReference>
<proteinExistence type="inferred from homology"/>
<evidence type="ECO:0000256" key="6">
    <source>
        <dbReference type="ARBA" id="ARBA00023125"/>
    </source>
</evidence>
<dbReference type="GO" id="GO:0034605">
    <property type="term" value="P:cellular response to heat"/>
    <property type="evidence" value="ECO:0007669"/>
    <property type="project" value="TreeGrafter"/>
</dbReference>
<keyword evidence="4" id="KW-0805">Transcription regulation</keyword>
<evidence type="ECO:0000256" key="9">
    <source>
        <dbReference type="RuleBase" id="RU004020"/>
    </source>
</evidence>
<comment type="subunit">
    <text evidence="2">Homotrimer.</text>
</comment>
<keyword evidence="13" id="KW-1185">Reference proteome</keyword>
<evidence type="ECO:0000313" key="13">
    <source>
        <dbReference type="Proteomes" id="UP000275267"/>
    </source>
</evidence>
<keyword evidence="7" id="KW-0804">Transcription</keyword>
<keyword evidence="6" id="KW-0238">DNA-binding</keyword>
<evidence type="ECO:0000256" key="2">
    <source>
        <dbReference type="ARBA" id="ARBA00011233"/>
    </source>
</evidence>
<evidence type="ECO:0000313" key="12">
    <source>
        <dbReference type="EMBL" id="RLN18436.1"/>
    </source>
</evidence>
<dbReference type="InterPro" id="IPR036388">
    <property type="entry name" value="WH-like_DNA-bd_sf"/>
</dbReference>
<evidence type="ECO:0000256" key="8">
    <source>
        <dbReference type="ARBA" id="ARBA00023242"/>
    </source>
</evidence>
<evidence type="ECO:0000256" key="3">
    <source>
        <dbReference type="ARBA" id="ARBA00022553"/>
    </source>
</evidence>
<evidence type="ECO:0000259" key="11">
    <source>
        <dbReference type="SMART" id="SM00415"/>
    </source>
</evidence>
<reference evidence="13" key="1">
    <citation type="journal article" date="2019" name="Nat. Commun.">
        <title>The genome of broomcorn millet.</title>
        <authorList>
            <person name="Zou C."/>
            <person name="Miki D."/>
            <person name="Li D."/>
            <person name="Tang Q."/>
            <person name="Xiao L."/>
            <person name="Rajput S."/>
            <person name="Deng P."/>
            <person name="Jia W."/>
            <person name="Huang R."/>
            <person name="Zhang M."/>
            <person name="Sun Y."/>
            <person name="Hu J."/>
            <person name="Fu X."/>
            <person name="Schnable P.S."/>
            <person name="Li F."/>
            <person name="Zhang H."/>
            <person name="Feng B."/>
            <person name="Zhu X."/>
            <person name="Liu R."/>
            <person name="Schnable J.C."/>
            <person name="Zhu J.-K."/>
            <person name="Zhang H."/>
        </authorList>
    </citation>
    <scope>NUCLEOTIDE SEQUENCE [LARGE SCALE GENOMIC DNA]</scope>
</reference>
<dbReference type="GO" id="GO:0006357">
    <property type="term" value="P:regulation of transcription by RNA polymerase II"/>
    <property type="evidence" value="ECO:0007669"/>
    <property type="project" value="TreeGrafter"/>
</dbReference>
<keyword evidence="8" id="KW-0539">Nucleus</keyword>
<evidence type="ECO:0000256" key="4">
    <source>
        <dbReference type="ARBA" id="ARBA00023015"/>
    </source>
</evidence>
<dbReference type="SUPFAM" id="SSF46785">
    <property type="entry name" value="Winged helix' DNA-binding domain"/>
    <property type="match status" value="1"/>
</dbReference>
<evidence type="ECO:0000256" key="5">
    <source>
        <dbReference type="ARBA" id="ARBA00023016"/>
    </source>
</evidence>
<comment type="similarity">
    <text evidence="9">Belongs to the HSF family.</text>
</comment>
<dbReference type="GO" id="GO:0005634">
    <property type="term" value="C:nucleus"/>
    <property type="evidence" value="ECO:0007669"/>
    <property type="project" value="UniProtKB-SubCell"/>
</dbReference>
<dbReference type="InterPro" id="IPR036390">
    <property type="entry name" value="WH_DNA-bd_sf"/>
</dbReference>
<evidence type="ECO:0000256" key="1">
    <source>
        <dbReference type="ARBA" id="ARBA00004123"/>
    </source>
</evidence>
<evidence type="ECO:0000256" key="7">
    <source>
        <dbReference type="ARBA" id="ARBA00023163"/>
    </source>
</evidence>
<feature type="domain" description="HSF-type DNA-binding" evidence="11">
    <location>
        <begin position="105"/>
        <end position="286"/>
    </location>
</feature>
<organism evidence="12 13">
    <name type="scientific">Panicum miliaceum</name>
    <name type="common">Proso millet</name>
    <name type="synonym">Broomcorn millet</name>
    <dbReference type="NCBI Taxonomy" id="4540"/>
    <lineage>
        <taxon>Eukaryota</taxon>
        <taxon>Viridiplantae</taxon>
        <taxon>Streptophyta</taxon>
        <taxon>Embryophyta</taxon>
        <taxon>Tracheophyta</taxon>
        <taxon>Spermatophyta</taxon>
        <taxon>Magnoliopsida</taxon>
        <taxon>Liliopsida</taxon>
        <taxon>Poales</taxon>
        <taxon>Poaceae</taxon>
        <taxon>PACMAD clade</taxon>
        <taxon>Panicoideae</taxon>
        <taxon>Panicodae</taxon>
        <taxon>Paniceae</taxon>
        <taxon>Panicinae</taxon>
        <taxon>Panicum</taxon>
        <taxon>Panicum sect. Panicum</taxon>
    </lineage>
</organism>
<gene>
    <name evidence="12" type="ORF">C2845_PM02G36730</name>
</gene>
<dbReference type="GO" id="GO:0000978">
    <property type="term" value="F:RNA polymerase II cis-regulatory region sequence-specific DNA binding"/>
    <property type="evidence" value="ECO:0007669"/>
    <property type="project" value="TreeGrafter"/>
</dbReference>
<keyword evidence="5" id="KW-0346">Stress response</keyword>
<comment type="subcellular location">
    <subcellularLocation>
        <location evidence="1">Nucleus</location>
    </subcellularLocation>
</comment>
<dbReference type="GO" id="GO:0003700">
    <property type="term" value="F:DNA-binding transcription factor activity"/>
    <property type="evidence" value="ECO:0007669"/>
    <property type="project" value="InterPro"/>
</dbReference>
<dbReference type="Gene3D" id="1.10.10.10">
    <property type="entry name" value="Winged helix-like DNA-binding domain superfamily/Winged helix DNA-binding domain"/>
    <property type="match status" value="1"/>
</dbReference>
<comment type="caution">
    <text evidence="12">The sequence shown here is derived from an EMBL/GenBank/DDBJ whole genome shotgun (WGS) entry which is preliminary data.</text>
</comment>
<keyword evidence="3" id="KW-0597">Phosphoprotein</keyword>